<name>A0A101M1B5_PICGL</name>
<organism evidence="2">
    <name type="scientific">Picea glauca</name>
    <name type="common">White spruce</name>
    <name type="synonym">Pinus glauca</name>
    <dbReference type="NCBI Taxonomy" id="3330"/>
    <lineage>
        <taxon>Eukaryota</taxon>
        <taxon>Viridiplantae</taxon>
        <taxon>Streptophyta</taxon>
        <taxon>Embryophyta</taxon>
        <taxon>Tracheophyta</taxon>
        <taxon>Spermatophyta</taxon>
        <taxon>Pinopsida</taxon>
        <taxon>Pinidae</taxon>
        <taxon>Conifers I</taxon>
        <taxon>Pinales</taxon>
        <taxon>Pinaceae</taxon>
        <taxon>Picea</taxon>
    </lineage>
</organism>
<feature type="compositionally biased region" description="Polar residues" evidence="1">
    <location>
        <begin position="77"/>
        <end position="88"/>
    </location>
</feature>
<comment type="caution">
    <text evidence="2">The sequence shown here is derived from an EMBL/GenBank/DDBJ whole genome shotgun (WGS) entry which is preliminary data.</text>
</comment>
<reference evidence="2" key="1">
    <citation type="journal article" date="2015" name="Genome Biol. Evol.">
        <title>Organellar Genomes of White Spruce (Picea glauca): Assembly and Annotation.</title>
        <authorList>
            <person name="Jackman S.D."/>
            <person name="Warren R.L."/>
            <person name="Gibb E.A."/>
            <person name="Vandervalk B.P."/>
            <person name="Mohamadi H."/>
            <person name="Chu J."/>
            <person name="Raymond A."/>
            <person name="Pleasance S."/>
            <person name="Coope R."/>
            <person name="Wildung M.R."/>
            <person name="Ritland C.E."/>
            <person name="Bousquet J."/>
            <person name="Jones S.J."/>
            <person name="Bohlmann J."/>
            <person name="Birol I."/>
        </authorList>
    </citation>
    <scope>NUCLEOTIDE SEQUENCE [LARGE SCALE GENOMIC DNA]</scope>
    <source>
        <tissue evidence="2">Flushing bud</tissue>
    </source>
</reference>
<gene>
    <name evidence="2" type="ORF">ABT39_MTgene3765</name>
</gene>
<keyword evidence="2" id="KW-0496">Mitochondrion</keyword>
<dbReference type="EMBL" id="LKAM01000003">
    <property type="protein sequence ID" value="KUM49216.1"/>
    <property type="molecule type" value="Genomic_DNA"/>
</dbReference>
<feature type="compositionally biased region" description="Low complexity" evidence="1">
    <location>
        <begin position="89"/>
        <end position="102"/>
    </location>
</feature>
<feature type="region of interest" description="Disordered" evidence="1">
    <location>
        <begin position="74"/>
        <end position="125"/>
    </location>
</feature>
<dbReference type="AlphaFoldDB" id="A0A101M1B5"/>
<proteinExistence type="predicted"/>
<accession>A0A101M1B5</accession>
<feature type="compositionally biased region" description="Polar residues" evidence="1">
    <location>
        <begin position="113"/>
        <end position="125"/>
    </location>
</feature>
<evidence type="ECO:0000256" key="1">
    <source>
        <dbReference type="SAM" id="MobiDB-lite"/>
    </source>
</evidence>
<sequence>MPGPGIQGIALQPALPYLTTPLFTYDALGGKQTTHHSMVGYRYARDKKRVHRPKRKGSRPAIEQELLNETARAIESEQPNKPNRNLYQPSLPSIPSGSPSDPAILEIPAIPASKTSLTTPFNRGN</sequence>
<evidence type="ECO:0000313" key="2">
    <source>
        <dbReference type="EMBL" id="KUM49216.1"/>
    </source>
</evidence>
<geneLocation type="mitochondrion" evidence="2"/>
<protein>
    <submittedName>
        <fullName evidence="2">Uncharacterized protein</fullName>
    </submittedName>
</protein>